<sequence length="415" mass="45987">MGTGSAYPSPHRGASGLILRNTASGVQWLFDCGEGTQIQVQKFPEAKISRVTRIFISHLHGDHVFGLPGFLATMGNRNAKGETRNISNHDSVDVEIYGPQGLRRFLRLSLSLSWTLLNFKYAVHQLMFACNQKLTEEKVNWASSDLHPELEPILPYEVLGRDIYPDANGFWQNVFGPGTDCRPVDDEQSNLTVHAMPLKHSVPSVGWLLLEAPPPRRMLMKKVKELGVPVGPLLSKLKKGETITFENFGGSITVSPDQVMGEVVRGRRIAILGDSCDSSALRELLYIVSPEDPTLDTLVHEATMHSSLEASAYEKGHTTAAGAARFAASIGVRQLILSHFSQRYIPNTEAAESTKTRKVLETRFIGAMKSSFHLVGRDIADVRGHMSISRPLIKTVKPSSLLQSQPYHYQYKNLF</sequence>
<dbReference type="InterPro" id="IPR036866">
    <property type="entry name" value="RibonucZ/Hydroxyglut_hydro"/>
</dbReference>
<name>A0A3P7CJD4_SCHSO</name>
<dbReference type="AlphaFoldDB" id="A0A3P7CJD4"/>
<dbReference type="EMBL" id="UYSU01036338">
    <property type="protein sequence ID" value="VDL97550.1"/>
    <property type="molecule type" value="Genomic_DNA"/>
</dbReference>
<keyword evidence="7" id="KW-0378">Hydrolase</keyword>
<evidence type="ECO:0000256" key="7">
    <source>
        <dbReference type="ARBA" id="ARBA00022801"/>
    </source>
</evidence>
<keyword evidence="6" id="KW-0255">Endonuclease</keyword>
<dbReference type="Pfam" id="PF23023">
    <property type="entry name" value="Anti-Pycsar_Apyc1"/>
    <property type="match status" value="1"/>
</dbReference>
<dbReference type="HAMAP" id="MF_01818">
    <property type="entry name" value="RNase_Z_BN"/>
    <property type="match status" value="1"/>
</dbReference>
<evidence type="ECO:0000313" key="9">
    <source>
        <dbReference type="EMBL" id="VDL97550.1"/>
    </source>
</evidence>
<organism evidence="9 10">
    <name type="scientific">Schistocephalus solidus</name>
    <name type="common">Tapeworm</name>
    <dbReference type="NCBI Taxonomy" id="70667"/>
    <lineage>
        <taxon>Eukaryota</taxon>
        <taxon>Metazoa</taxon>
        <taxon>Spiralia</taxon>
        <taxon>Lophotrochozoa</taxon>
        <taxon>Platyhelminthes</taxon>
        <taxon>Cestoda</taxon>
        <taxon>Eucestoda</taxon>
        <taxon>Diphyllobothriidea</taxon>
        <taxon>Diphyllobothriidae</taxon>
        <taxon>Schistocephalus</taxon>
    </lineage>
</organism>
<reference evidence="9 10" key="1">
    <citation type="submission" date="2018-11" db="EMBL/GenBank/DDBJ databases">
        <authorList>
            <consortium name="Pathogen Informatics"/>
        </authorList>
    </citation>
    <scope>NUCLEOTIDE SEQUENCE [LARGE SCALE GENOMIC DNA]</scope>
    <source>
        <strain evidence="9 10">NST_G2</strain>
    </source>
</reference>
<dbReference type="GO" id="GO:0042781">
    <property type="term" value="F:3'-tRNA processing endoribonuclease activity"/>
    <property type="evidence" value="ECO:0007669"/>
    <property type="project" value="TreeGrafter"/>
</dbReference>
<gene>
    <name evidence="9" type="ORF">SSLN_LOCUS11165</name>
</gene>
<keyword evidence="10" id="KW-1185">Reference proteome</keyword>
<keyword evidence="4" id="KW-0540">Nuclease</keyword>
<dbReference type="PANTHER" id="PTHR46018:SF2">
    <property type="entry name" value="ZINC PHOSPHODIESTERASE ELAC PROTEIN 1"/>
    <property type="match status" value="1"/>
</dbReference>
<dbReference type="Proteomes" id="UP000275846">
    <property type="component" value="Unassembled WGS sequence"/>
</dbReference>
<evidence type="ECO:0000256" key="3">
    <source>
        <dbReference type="ARBA" id="ARBA00022694"/>
    </source>
</evidence>
<keyword evidence="3" id="KW-0819">tRNA processing</keyword>
<dbReference type="GO" id="GO:0046872">
    <property type="term" value="F:metal ion binding"/>
    <property type="evidence" value="ECO:0007669"/>
    <property type="project" value="UniProtKB-KW"/>
</dbReference>
<dbReference type="Gene3D" id="3.60.15.10">
    <property type="entry name" value="Ribonuclease Z/Hydroxyacylglutathione hydrolase-like"/>
    <property type="match status" value="1"/>
</dbReference>
<protein>
    <submittedName>
        <fullName evidence="9">Uncharacterized protein</fullName>
    </submittedName>
</protein>
<keyword evidence="5" id="KW-0479">Metal-binding</keyword>
<keyword evidence="8" id="KW-0862">Zinc</keyword>
<evidence type="ECO:0000256" key="4">
    <source>
        <dbReference type="ARBA" id="ARBA00022722"/>
    </source>
</evidence>
<evidence type="ECO:0000256" key="8">
    <source>
        <dbReference type="ARBA" id="ARBA00022833"/>
    </source>
</evidence>
<proteinExistence type="inferred from homology"/>
<dbReference type="SUPFAM" id="SSF56281">
    <property type="entry name" value="Metallo-hydrolase/oxidoreductase"/>
    <property type="match status" value="1"/>
</dbReference>
<evidence type="ECO:0000256" key="2">
    <source>
        <dbReference type="ARBA" id="ARBA00011738"/>
    </source>
</evidence>
<dbReference type="OrthoDB" id="527344at2759"/>
<evidence type="ECO:0000256" key="1">
    <source>
        <dbReference type="ARBA" id="ARBA00001947"/>
    </source>
</evidence>
<dbReference type="InterPro" id="IPR013471">
    <property type="entry name" value="RNase_Z/BN"/>
</dbReference>
<comment type="subunit">
    <text evidence="2">Homodimer.</text>
</comment>
<evidence type="ECO:0000313" key="10">
    <source>
        <dbReference type="Proteomes" id="UP000275846"/>
    </source>
</evidence>
<accession>A0A3P7CJD4</accession>
<comment type="cofactor">
    <cofactor evidence="1">
        <name>Zn(2+)</name>
        <dbReference type="ChEBI" id="CHEBI:29105"/>
    </cofactor>
</comment>
<evidence type="ECO:0000256" key="5">
    <source>
        <dbReference type="ARBA" id="ARBA00022723"/>
    </source>
</evidence>
<dbReference type="STRING" id="70667.A0A3P7CJD4"/>
<dbReference type="PANTHER" id="PTHR46018">
    <property type="entry name" value="ZINC PHOSPHODIESTERASE ELAC PROTEIN 1"/>
    <property type="match status" value="1"/>
</dbReference>
<evidence type="ECO:0000256" key="6">
    <source>
        <dbReference type="ARBA" id="ARBA00022759"/>
    </source>
</evidence>
<dbReference type="GO" id="GO:0005634">
    <property type="term" value="C:nucleus"/>
    <property type="evidence" value="ECO:0007669"/>
    <property type="project" value="TreeGrafter"/>
</dbReference>